<accession>A0A9P5U6M4</accession>
<name>A0A9P5U6M4_9AGAR</name>
<feature type="domain" description="TEA" evidence="4">
    <location>
        <begin position="56"/>
        <end position="130"/>
    </location>
</feature>
<dbReference type="SMART" id="SM00426">
    <property type="entry name" value="TEA"/>
    <property type="match status" value="1"/>
</dbReference>
<dbReference type="PROSITE" id="PS51088">
    <property type="entry name" value="TEA_2"/>
    <property type="match status" value="1"/>
</dbReference>
<comment type="caution">
    <text evidence="5">The sequence shown here is derived from an EMBL/GenBank/DDBJ whole genome shotgun (WGS) entry which is preliminary data.</text>
</comment>
<dbReference type="GO" id="GO:0003700">
    <property type="term" value="F:DNA-binding transcription factor activity"/>
    <property type="evidence" value="ECO:0007669"/>
    <property type="project" value="InterPro"/>
</dbReference>
<evidence type="ECO:0000259" key="4">
    <source>
        <dbReference type="PROSITE" id="PS51088"/>
    </source>
</evidence>
<dbReference type="InterPro" id="IPR000818">
    <property type="entry name" value="TEA/ATTS_dom"/>
</dbReference>
<organism evidence="5 6">
    <name type="scientific">Rhodocollybia butyracea</name>
    <dbReference type="NCBI Taxonomy" id="206335"/>
    <lineage>
        <taxon>Eukaryota</taxon>
        <taxon>Fungi</taxon>
        <taxon>Dikarya</taxon>
        <taxon>Basidiomycota</taxon>
        <taxon>Agaricomycotina</taxon>
        <taxon>Agaricomycetes</taxon>
        <taxon>Agaricomycetidae</taxon>
        <taxon>Agaricales</taxon>
        <taxon>Marasmiineae</taxon>
        <taxon>Omphalotaceae</taxon>
        <taxon>Rhodocollybia</taxon>
    </lineage>
</organism>
<dbReference type="Pfam" id="PF01285">
    <property type="entry name" value="TEA"/>
    <property type="match status" value="1"/>
</dbReference>
<comment type="similarity">
    <text evidence="1">Belongs to the TEC1 family.</text>
</comment>
<dbReference type="OrthoDB" id="10006572at2759"/>
<feature type="compositionally biased region" description="Low complexity" evidence="3">
    <location>
        <begin position="147"/>
        <end position="158"/>
    </location>
</feature>
<dbReference type="Gene3D" id="6.10.20.40">
    <property type="entry name" value="TEA/ATTS domain"/>
    <property type="match status" value="1"/>
</dbReference>
<dbReference type="EMBL" id="JADNRY010000055">
    <property type="protein sequence ID" value="KAF9069000.1"/>
    <property type="molecule type" value="Genomic_DNA"/>
</dbReference>
<evidence type="ECO:0000313" key="6">
    <source>
        <dbReference type="Proteomes" id="UP000772434"/>
    </source>
</evidence>
<evidence type="ECO:0000313" key="5">
    <source>
        <dbReference type="EMBL" id="KAF9069000.1"/>
    </source>
</evidence>
<sequence>MSPHSDAGTSSTPKPHVGFIAMSTVEDLSYTPSAEEKTRDAAQIVATGRRSWKTLKGRGEAVWPPHLEAALIEALEKYKPDDLRSNKTLGRFSMRNRFISDFIYETTGKRRTPKQVGSRLQQLRDTCKSDRIMHLISRRNTENEQESSGSSSSKSPSVSPAPEIHTASHDLKKVVWVNIVLEQLSWPSPPPVINIVDTEELMPLSVHLAPNSRMDAISSAYGSVLSKLEPVVTLASPYTMDLYCSFSVFADGTGLPIHNESSMLTLHSTTHGSGNIYSASLVPGLWKSLCDSTTPTRFTIMQTLYLALESSGNTQDNMHISVAYNFICPESNNEFLDAEYKPNNFSPPRDPMPARPWNTDVMRTSDVGWNSQASATILYHSGFTTRSDVPSISQDDRGLMCSGDSWPIDGQRYTPQTLGSLPYC</sequence>
<protein>
    <recommendedName>
        <fullName evidence="4">TEA domain-containing protein</fullName>
    </recommendedName>
</protein>
<gene>
    <name evidence="5" type="ORF">BDP27DRAFT_1421426</name>
</gene>
<evidence type="ECO:0000256" key="1">
    <source>
        <dbReference type="ARBA" id="ARBA00008421"/>
    </source>
</evidence>
<feature type="DNA-binding region" description="TEA" evidence="2">
    <location>
        <begin position="56"/>
        <end position="130"/>
    </location>
</feature>
<dbReference type="InterPro" id="IPR038096">
    <property type="entry name" value="TEA/ATTS_sf"/>
</dbReference>
<keyword evidence="6" id="KW-1185">Reference proteome</keyword>
<dbReference type="AlphaFoldDB" id="A0A9P5U6M4"/>
<evidence type="ECO:0000256" key="3">
    <source>
        <dbReference type="SAM" id="MobiDB-lite"/>
    </source>
</evidence>
<evidence type="ECO:0000256" key="2">
    <source>
        <dbReference type="PROSITE-ProRule" id="PRU00505"/>
    </source>
</evidence>
<dbReference type="Proteomes" id="UP000772434">
    <property type="component" value="Unassembled WGS sequence"/>
</dbReference>
<reference evidence="5" key="1">
    <citation type="submission" date="2020-11" db="EMBL/GenBank/DDBJ databases">
        <authorList>
            <consortium name="DOE Joint Genome Institute"/>
            <person name="Ahrendt S."/>
            <person name="Riley R."/>
            <person name="Andreopoulos W."/>
            <person name="Labutti K."/>
            <person name="Pangilinan J."/>
            <person name="Ruiz-Duenas F.J."/>
            <person name="Barrasa J.M."/>
            <person name="Sanchez-Garcia M."/>
            <person name="Camarero S."/>
            <person name="Miyauchi S."/>
            <person name="Serrano A."/>
            <person name="Linde D."/>
            <person name="Babiker R."/>
            <person name="Drula E."/>
            <person name="Ayuso-Fernandez I."/>
            <person name="Pacheco R."/>
            <person name="Padilla G."/>
            <person name="Ferreira P."/>
            <person name="Barriuso J."/>
            <person name="Kellner H."/>
            <person name="Castanera R."/>
            <person name="Alfaro M."/>
            <person name="Ramirez L."/>
            <person name="Pisabarro A.G."/>
            <person name="Kuo A."/>
            <person name="Tritt A."/>
            <person name="Lipzen A."/>
            <person name="He G."/>
            <person name="Yan M."/>
            <person name="Ng V."/>
            <person name="Cullen D."/>
            <person name="Martin F."/>
            <person name="Rosso M.-N."/>
            <person name="Henrissat B."/>
            <person name="Hibbett D."/>
            <person name="Martinez A.T."/>
            <person name="Grigoriev I.V."/>
        </authorList>
    </citation>
    <scope>NUCLEOTIDE SEQUENCE</scope>
    <source>
        <strain evidence="5">AH 40177</strain>
    </source>
</reference>
<proteinExistence type="inferred from homology"/>
<feature type="region of interest" description="Disordered" evidence="3">
    <location>
        <begin position="137"/>
        <end position="164"/>
    </location>
</feature>